<comment type="similarity">
    <text evidence="1">Belongs to the short-chain dehydrogenases/reductases (SDR) family.</text>
</comment>
<gene>
    <name evidence="3" type="ORF">H9L16_04280</name>
</gene>
<dbReference type="InterPro" id="IPR052184">
    <property type="entry name" value="SDR_enzymes"/>
</dbReference>
<dbReference type="PRINTS" id="PR00080">
    <property type="entry name" value="SDRFAMILY"/>
</dbReference>
<dbReference type="CDD" id="cd05325">
    <property type="entry name" value="carb_red_sniffer_like_SDR_c"/>
    <property type="match status" value="1"/>
</dbReference>
<name>A0A7G9SSJ2_9GAMM</name>
<evidence type="ECO:0000256" key="2">
    <source>
        <dbReference type="SAM" id="MobiDB-lite"/>
    </source>
</evidence>
<keyword evidence="4" id="KW-1185">Reference proteome</keyword>
<dbReference type="InterPro" id="IPR002347">
    <property type="entry name" value="SDR_fam"/>
</dbReference>
<dbReference type="Pfam" id="PF00106">
    <property type="entry name" value="adh_short"/>
    <property type="match status" value="2"/>
</dbReference>
<dbReference type="EMBL" id="CP060719">
    <property type="protein sequence ID" value="QNN70817.1"/>
    <property type="molecule type" value="Genomic_DNA"/>
</dbReference>
<sequence length="265" mass="27619">MARTALVTGANRGIGLEFVRQLLARGDHVVAACRHPGKASALNTLAGDYPGRLHVLPLDVADAKSRASLLHDLPLVLGDDGRIDLLLNNAGVLHSGERFGHVEQAVLDDSLRINAIGPFLLAQALAPLLRDVTDAAGGAVNSLPDTRSVDRTPGHADDTKLPSTVIANISSQLGSITNTTRFGTPSYAISKAAQNMASALLAQALAERGIVVLALHPGWVQTEMGGAQAQVTPAHAVAGLLRVIDAATPAQSGSFLDWRGESLPW</sequence>
<dbReference type="GO" id="GO:0016616">
    <property type="term" value="F:oxidoreductase activity, acting on the CH-OH group of donors, NAD or NADP as acceptor"/>
    <property type="evidence" value="ECO:0007669"/>
    <property type="project" value="TreeGrafter"/>
</dbReference>
<dbReference type="Gene3D" id="3.40.50.720">
    <property type="entry name" value="NAD(P)-binding Rossmann-like Domain"/>
    <property type="match status" value="1"/>
</dbReference>
<evidence type="ECO:0000313" key="3">
    <source>
        <dbReference type="EMBL" id="QNN70817.1"/>
    </source>
</evidence>
<dbReference type="RefSeq" id="WP_187553332.1">
    <property type="nucleotide sequence ID" value="NZ_BMZL01000001.1"/>
</dbReference>
<dbReference type="PANTHER" id="PTHR45458">
    <property type="entry name" value="SHORT-CHAIN DEHYDROGENASE/REDUCTASE SDR"/>
    <property type="match status" value="1"/>
</dbReference>
<dbReference type="PRINTS" id="PR00081">
    <property type="entry name" value="GDHRDH"/>
</dbReference>
<dbReference type="KEGG" id="tcn:H9L16_04280"/>
<evidence type="ECO:0000313" key="4">
    <source>
        <dbReference type="Proteomes" id="UP000515804"/>
    </source>
</evidence>
<accession>A0A7G9SSJ2</accession>
<dbReference type="Proteomes" id="UP000515804">
    <property type="component" value="Chromosome"/>
</dbReference>
<proteinExistence type="inferred from homology"/>
<dbReference type="SUPFAM" id="SSF51735">
    <property type="entry name" value="NAD(P)-binding Rossmann-fold domains"/>
    <property type="match status" value="1"/>
</dbReference>
<organism evidence="3 4">
    <name type="scientific">Thermomonas carbonis</name>
    <dbReference type="NCBI Taxonomy" id="1463158"/>
    <lineage>
        <taxon>Bacteria</taxon>
        <taxon>Pseudomonadati</taxon>
        <taxon>Pseudomonadota</taxon>
        <taxon>Gammaproteobacteria</taxon>
        <taxon>Lysobacterales</taxon>
        <taxon>Lysobacteraceae</taxon>
        <taxon>Thermomonas</taxon>
    </lineage>
</organism>
<dbReference type="InterPro" id="IPR036291">
    <property type="entry name" value="NAD(P)-bd_dom_sf"/>
</dbReference>
<dbReference type="AlphaFoldDB" id="A0A7G9SSJ2"/>
<dbReference type="PANTHER" id="PTHR45458:SF1">
    <property type="entry name" value="SHORT CHAIN DEHYDROGENASE"/>
    <property type="match status" value="1"/>
</dbReference>
<evidence type="ECO:0000256" key="1">
    <source>
        <dbReference type="RuleBase" id="RU000363"/>
    </source>
</evidence>
<reference evidence="3 4" key="1">
    <citation type="submission" date="2020-08" db="EMBL/GenBank/DDBJ databases">
        <title>Genome sequence of Thermomonas carbonis KCTC 42013T.</title>
        <authorList>
            <person name="Hyun D.-W."/>
            <person name="Bae J.-W."/>
        </authorList>
    </citation>
    <scope>NUCLEOTIDE SEQUENCE [LARGE SCALE GENOMIC DNA]</scope>
    <source>
        <strain evidence="3 4">KCTC 42013</strain>
    </source>
</reference>
<feature type="region of interest" description="Disordered" evidence="2">
    <location>
        <begin position="140"/>
        <end position="161"/>
    </location>
</feature>
<feature type="compositionally biased region" description="Basic and acidic residues" evidence="2">
    <location>
        <begin position="147"/>
        <end position="160"/>
    </location>
</feature>
<protein>
    <submittedName>
        <fullName evidence="3">SDR family oxidoreductase</fullName>
    </submittedName>
</protein>